<keyword evidence="3" id="KW-1185">Reference proteome</keyword>
<protein>
    <submittedName>
        <fullName evidence="2">Uncharacterized protein</fullName>
    </submittedName>
</protein>
<proteinExistence type="predicted"/>
<feature type="compositionally biased region" description="Polar residues" evidence="1">
    <location>
        <begin position="26"/>
        <end position="40"/>
    </location>
</feature>
<feature type="compositionally biased region" description="Polar residues" evidence="1">
    <location>
        <begin position="53"/>
        <end position="63"/>
    </location>
</feature>
<accession>A0AAW0FVV9</accession>
<comment type="caution">
    <text evidence="2">The sequence shown here is derived from an EMBL/GenBank/DDBJ whole genome shotgun (WGS) entry which is preliminary data.</text>
</comment>
<name>A0AAW0FVV9_9APHY</name>
<feature type="region of interest" description="Disordered" evidence="1">
    <location>
        <begin position="1"/>
        <end position="152"/>
    </location>
</feature>
<gene>
    <name evidence="2" type="ORF">QCA50_011861</name>
</gene>
<evidence type="ECO:0000256" key="1">
    <source>
        <dbReference type="SAM" id="MobiDB-lite"/>
    </source>
</evidence>
<dbReference type="EMBL" id="JASBNA010000022">
    <property type="protein sequence ID" value="KAK7685026.1"/>
    <property type="molecule type" value="Genomic_DNA"/>
</dbReference>
<organism evidence="2 3">
    <name type="scientific">Cerrena zonata</name>
    <dbReference type="NCBI Taxonomy" id="2478898"/>
    <lineage>
        <taxon>Eukaryota</taxon>
        <taxon>Fungi</taxon>
        <taxon>Dikarya</taxon>
        <taxon>Basidiomycota</taxon>
        <taxon>Agaricomycotina</taxon>
        <taxon>Agaricomycetes</taxon>
        <taxon>Polyporales</taxon>
        <taxon>Cerrenaceae</taxon>
        <taxon>Cerrena</taxon>
    </lineage>
</organism>
<dbReference type="Proteomes" id="UP001385951">
    <property type="component" value="Unassembled WGS sequence"/>
</dbReference>
<reference evidence="2 3" key="1">
    <citation type="submission" date="2022-09" db="EMBL/GenBank/DDBJ databases">
        <authorList>
            <person name="Palmer J.M."/>
        </authorList>
    </citation>
    <scope>NUCLEOTIDE SEQUENCE [LARGE SCALE GENOMIC DNA]</scope>
    <source>
        <strain evidence="2 3">DSM 7382</strain>
    </source>
</reference>
<evidence type="ECO:0000313" key="2">
    <source>
        <dbReference type="EMBL" id="KAK7685026.1"/>
    </source>
</evidence>
<feature type="compositionally biased region" description="Polar residues" evidence="1">
    <location>
        <begin position="102"/>
        <end position="113"/>
    </location>
</feature>
<feature type="region of interest" description="Disordered" evidence="1">
    <location>
        <begin position="279"/>
        <end position="319"/>
    </location>
</feature>
<dbReference type="AlphaFoldDB" id="A0AAW0FVV9"/>
<feature type="compositionally biased region" description="Polar residues" evidence="1">
    <location>
        <begin position="139"/>
        <end position="151"/>
    </location>
</feature>
<dbReference type="Pfam" id="PF15496">
    <property type="entry name" value="DUF4646"/>
    <property type="match status" value="1"/>
</dbReference>
<evidence type="ECO:0000313" key="3">
    <source>
        <dbReference type="Proteomes" id="UP001385951"/>
    </source>
</evidence>
<sequence length="402" mass="44378">MILETAYPSEKQQPPSGACAAGSSSQLSREVTTPWTNGDQDVSGLPPPPAYDFSSSHQVSSSRAPHLGHASYFPQQPQGPPNMAFNGSPYSPLGTYPGNMNAGDSFQRSSSSVGYGQAPPQPGAPYTNGIAQPYAQFPQHPQGSGSQNPSQYFAPFSLISVDTKLEHGFPGSKPSSRDQPHPFATHDVKQEEWMRFLREVQEAGRATPTEQIVSGLTSTVGRIPIAGGLLALGLDVANVKNKKSSPVGQVIARWNQEYFHPRMMDVVLARGRTCYTGQTNTIPADMQPHHRGRNHDHDRWSSDDSYSSDDDNMRHRRGDVGIGGALREIRGSRRGMRGEFGMDLGGRGSLRDIRRSEKAYRKTEKRERKMMRKESKRAYLVENEDHWRLVVAFQAKSPSMKI</sequence>
<dbReference type="InterPro" id="IPR028018">
    <property type="entry name" value="DUF4646"/>
</dbReference>
<feature type="compositionally biased region" description="Low complexity" evidence="1">
    <location>
        <begin position="16"/>
        <end position="25"/>
    </location>
</feature>